<comment type="caution">
    <text evidence="2">The sequence shown here is derived from an EMBL/GenBank/DDBJ whole genome shotgun (WGS) entry which is preliminary data.</text>
</comment>
<reference evidence="2" key="1">
    <citation type="journal article" date="2014" name="Front. Microbiol.">
        <title>High frequency of phylogenetically diverse reductive dehalogenase-homologous genes in deep subseafloor sedimentary metagenomes.</title>
        <authorList>
            <person name="Kawai M."/>
            <person name="Futagami T."/>
            <person name="Toyoda A."/>
            <person name="Takaki Y."/>
            <person name="Nishi S."/>
            <person name="Hori S."/>
            <person name="Arai W."/>
            <person name="Tsubouchi T."/>
            <person name="Morono Y."/>
            <person name="Uchiyama I."/>
            <person name="Ito T."/>
            <person name="Fujiyama A."/>
            <person name="Inagaki F."/>
            <person name="Takami H."/>
        </authorList>
    </citation>
    <scope>NUCLEOTIDE SEQUENCE</scope>
    <source>
        <strain evidence="2">Expedition CK06-06</strain>
    </source>
</reference>
<organism evidence="2">
    <name type="scientific">marine sediment metagenome</name>
    <dbReference type="NCBI Taxonomy" id="412755"/>
    <lineage>
        <taxon>unclassified sequences</taxon>
        <taxon>metagenomes</taxon>
        <taxon>ecological metagenomes</taxon>
    </lineage>
</organism>
<proteinExistence type="predicted"/>
<dbReference type="EMBL" id="BARV01037411">
    <property type="protein sequence ID" value="GAI50531.1"/>
    <property type="molecule type" value="Genomic_DNA"/>
</dbReference>
<name>X1Q707_9ZZZZ</name>
<feature type="non-terminal residue" evidence="2">
    <location>
        <position position="39"/>
    </location>
</feature>
<evidence type="ECO:0000256" key="1">
    <source>
        <dbReference type="SAM" id="MobiDB-lite"/>
    </source>
</evidence>
<protein>
    <submittedName>
        <fullName evidence="2">Uncharacterized protein</fullName>
    </submittedName>
</protein>
<gene>
    <name evidence="2" type="ORF">S06H3_57881</name>
</gene>
<dbReference type="AlphaFoldDB" id="X1Q707"/>
<accession>X1Q707</accession>
<evidence type="ECO:0000313" key="2">
    <source>
        <dbReference type="EMBL" id="GAI50531.1"/>
    </source>
</evidence>
<feature type="region of interest" description="Disordered" evidence="1">
    <location>
        <begin position="1"/>
        <end position="25"/>
    </location>
</feature>
<sequence>MAEELTVYPDAHEETTSVDGNVNHTESNRLFSDLVTGAG</sequence>